<evidence type="ECO:0000256" key="3">
    <source>
        <dbReference type="ARBA" id="ARBA00022840"/>
    </source>
</evidence>
<dbReference type="PIRSF" id="PIRSF006806">
    <property type="entry name" value="FTHF_cligase"/>
    <property type="match status" value="1"/>
</dbReference>
<dbReference type="GO" id="GO:0030272">
    <property type="term" value="F:5-formyltetrahydrofolate cyclo-ligase activity"/>
    <property type="evidence" value="ECO:0007669"/>
    <property type="project" value="UniProtKB-EC"/>
</dbReference>
<dbReference type="eggNOG" id="COG0212">
    <property type="taxonomic scope" value="Bacteria"/>
</dbReference>
<evidence type="ECO:0000256" key="6">
    <source>
        <dbReference type="SAM" id="MobiDB-lite"/>
    </source>
</evidence>
<dbReference type="GO" id="GO:0005524">
    <property type="term" value="F:ATP binding"/>
    <property type="evidence" value="ECO:0007669"/>
    <property type="project" value="UniProtKB-KW"/>
</dbReference>
<feature type="binding site" evidence="4">
    <location>
        <begin position="10"/>
        <end position="14"/>
    </location>
    <ligand>
        <name>ATP</name>
        <dbReference type="ChEBI" id="CHEBI:30616"/>
    </ligand>
</feature>
<dbReference type="Pfam" id="PF01812">
    <property type="entry name" value="5-FTHF_cyc-lig"/>
    <property type="match status" value="1"/>
</dbReference>
<keyword evidence="8" id="KW-1185">Reference proteome</keyword>
<evidence type="ECO:0000256" key="5">
    <source>
        <dbReference type="RuleBase" id="RU361279"/>
    </source>
</evidence>
<evidence type="ECO:0000256" key="2">
    <source>
        <dbReference type="ARBA" id="ARBA00022741"/>
    </source>
</evidence>
<feature type="region of interest" description="Disordered" evidence="6">
    <location>
        <begin position="1"/>
        <end position="30"/>
    </location>
</feature>
<dbReference type="InterPro" id="IPR024185">
    <property type="entry name" value="FTHF_cligase-like_sf"/>
</dbReference>
<dbReference type="GO" id="GO:0009396">
    <property type="term" value="P:folic acid-containing compound biosynthetic process"/>
    <property type="evidence" value="ECO:0007669"/>
    <property type="project" value="TreeGrafter"/>
</dbReference>
<feature type="compositionally biased region" description="Basic residues" evidence="6">
    <location>
        <begin position="7"/>
        <end position="21"/>
    </location>
</feature>
<dbReference type="RefSeq" id="WP_005885275.1">
    <property type="nucleotide sequence ID" value="NZ_ADNU01000049.1"/>
</dbReference>
<sequence length="209" mass="22365">MEGTVAHARKKELRQRIRSRRSTLSADHPARSELNAQVSALIESVMREGAHLNILAYASIAHEPSIDDALDQARTNGARVYLPVVTGAGEPLMFGEATVPMKELTPAGTWGIREPRPTVGAEQLVSDLGLALIPGLSFSAEGDRLGNGGGFYDRTFGPQGVAPLLREPGRHLPLSAGVCFEAEYGGKFPVAAWDLRVDAVVTEEGLRTV</sequence>
<dbReference type="AlphaFoldDB" id="D4YPM9"/>
<reference evidence="7 8" key="1">
    <citation type="submission" date="2010-04" db="EMBL/GenBank/DDBJ databases">
        <authorList>
            <person name="Qin X."/>
            <person name="Bachman B."/>
            <person name="Battles P."/>
            <person name="Bell A."/>
            <person name="Bess C."/>
            <person name="Bickham C."/>
            <person name="Chaboub L."/>
            <person name="Chen D."/>
            <person name="Coyle M."/>
            <person name="Deiros D.R."/>
            <person name="Dinh H."/>
            <person name="Forbes L."/>
            <person name="Fowler G."/>
            <person name="Francisco L."/>
            <person name="Fu Q."/>
            <person name="Gubbala S."/>
            <person name="Hale W."/>
            <person name="Han Y."/>
            <person name="Hemphill L."/>
            <person name="Highlander S.K."/>
            <person name="Hirani K."/>
            <person name="Hogues M."/>
            <person name="Jackson L."/>
            <person name="Jakkamsetti A."/>
            <person name="Javaid M."/>
            <person name="Jiang H."/>
            <person name="Korchina V."/>
            <person name="Kovar C."/>
            <person name="Lara F."/>
            <person name="Lee S."/>
            <person name="Mata R."/>
            <person name="Mathew T."/>
            <person name="Moen C."/>
            <person name="Morales K."/>
            <person name="Munidasa M."/>
            <person name="Nazareth L."/>
            <person name="Ngo R."/>
            <person name="Nguyen L."/>
            <person name="Okwuonu G."/>
            <person name="Ongeri F."/>
            <person name="Patil S."/>
            <person name="Petrosino J."/>
            <person name="Pham C."/>
            <person name="Pham P."/>
            <person name="Pu L.-L."/>
            <person name="Puazo M."/>
            <person name="Raj R."/>
            <person name="Reid J."/>
            <person name="Rouhana J."/>
            <person name="Saada N."/>
            <person name="Shang Y."/>
            <person name="Simmons D."/>
            <person name="Thornton R."/>
            <person name="Warren J."/>
            <person name="Weissenberger G."/>
            <person name="Zhang J."/>
            <person name="Zhang L."/>
            <person name="Zhou C."/>
            <person name="Zhu D."/>
            <person name="Muzny D."/>
            <person name="Worley K."/>
            <person name="Gibbs R."/>
        </authorList>
    </citation>
    <scope>NUCLEOTIDE SEQUENCE [LARGE SCALE GENOMIC DNA]</scope>
    <source>
        <strain evidence="7 8">ATCC 49030</strain>
    </source>
</reference>
<dbReference type="GO" id="GO:0046872">
    <property type="term" value="F:metal ion binding"/>
    <property type="evidence" value="ECO:0007669"/>
    <property type="project" value="UniProtKB-KW"/>
</dbReference>
<dbReference type="Proteomes" id="UP000005714">
    <property type="component" value="Unassembled WGS sequence"/>
</dbReference>
<dbReference type="EC" id="6.3.3.2" evidence="5"/>
<evidence type="ECO:0000313" key="7">
    <source>
        <dbReference type="EMBL" id="EFG46890.1"/>
    </source>
</evidence>
<dbReference type="GO" id="GO:0035999">
    <property type="term" value="P:tetrahydrofolate interconversion"/>
    <property type="evidence" value="ECO:0007669"/>
    <property type="project" value="TreeGrafter"/>
</dbReference>
<gene>
    <name evidence="7" type="primary">fthC</name>
    <name evidence="7" type="ORF">HMPREF0183_1889</name>
</gene>
<dbReference type="STRING" id="585530.HMPREF0183_1889"/>
<protein>
    <recommendedName>
        <fullName evidence="5">5-formyltetrahydrofolate cyclo-ligase</fullName>
        <ecNumber evidence="5">6.3.3.2</ecNumber>
    </recommendedName>
</protein>
<dbReference type="PANTHER" id="PTHR23407:SF1">
    <property type="entry name" value="5-FORMYLTETRAHYDROFOLATE CYCLO-LIGASE"/>
    <property type="match status" value="1"/>
</dbReference>
<dbReference type="PANTHER" id="PTHR23407">
    <property type="entry name" value="ATPASE INHIBITOR/5-FORMYLTETRAHYDROFOLATE CYCLO-LIGASE"/>
    <property type="match status" value="1"/>
</dbReference>
<feature type="binding site" evidence="4">
    <location>
        <begin position="144"/>
        <end position="152"/>
    </location>
    <ligand>
        <name>ATP</name>
        <dbReference type="ChEBI" id="CHEBI:30616"/>
    </ligand>
</feature>
<dbReference type="NCBIfam" id="TIGR02727">
    <property type="entry name" value="MTHFS_bact"/>
    <property type="match status" value="1"/>
</dbReference>
<dbReference type="Gene3D" id="3.40.50.10420">
    <property type="entry name" value="NagB/RpiA/CoA transferase-like"/>
    <property type="match status" value="1"/>
</dbReference>
<keyword evidence="5" id="KW-0479">Metal-binding</keyword>
<dbReference type="OrthoDB" id="3242798at2"/>
<accession>D4YPM9</accession>
<dbReference type="InterPro" id="IPR037171">
    <property type="entry name" value="NagB/RpiA_transferase-like"/>
</dbReference>
<dbReference type="InterPro" id="IPR002698">
    <property type="entry name" value="FTHF_cligase"/>
</dbReference>
<proteinExistence type="inferred from homology"/>
<dbReference type="SUPFAM" id="SSF100950">
    <property type="entry name" value="NagB/RpiA/CoA transferase-like"/>
    <property type="match status" value="1"/>
</dbReference>
<comment type="similarity">
    <text evidence="1 5">Belongs to the 5-formyltetrahydrofolate cyclo-ligase family.</text>
</comment>
<dbReference type="EMBL" id="ADNU01000049">
    <property type="protein sequence ID" value="EFG46890.1"/>
    <property type="molecule type" value="Genomic_DNA"/>
</dbReference>
<evidence type="ECO:0000313" key="8">
    <source>
        <dbReference type="Proteomes" id="UP000005714"/>
    </source>
</evidence>
<feature type="binding site" evidence="4">
    <location>
        <position position="63"/>
    </location>
    <ligand>
        <name>substrate</name>
    </ligand>
</feature>
<name>D4YPM9_9MICO</name>
<comment type="caution">
    <text evidence="7">The sequence shown here is derived from an EMBL/GenBank/DDBJ whole genome shotgun (WGS) entry which is preliminary data.</text>
</comment>
<keyword evidence="3 4" id="KW-0067">ATP-binding</keyword>
<keyword evidence="5" id="KW-0460">Magnesium</keyword>
<organism evidence="7 8">
    <name type="scientific">Brevibacterium mcbrellneri ATCC 49030</name>
    <dbReference type="NCBI Taxonomy" id="585530"/>
    <lineage>
        <taxon>Bacteria</taxon>
        <taxon>Bacillati</taxon>
        <taxon>Actinomycetota</taxon>
        <taxon>Actinomycetes</taxon>
        <taxon>Micrococcales</taxon>
        <taxon>Brevibacteriaceae</taxon>
        <taxon>Brevibacterium</taxon>
    </lineage>
</organism>
<comment type="catalytic activity">
    <reaction evidence="5">
        <text>(6S)-5-formyl-5,6,7,8-tetrahydrofolate + ATP = (6R)-5,10-methenyltetrahydrofolate + ADP + phosphate</text>
        <dbReference type="Rhea" id="RHEA:10488"/>
        <dbReference type="ChEBI" id="CHEBI:30616"/>
        <dbReference type="ChEBI" id="CHEBI:43474"/>
        <dbReference type="ChEBI" id="CHEBI:57455"/>
        <dbReference type="ChEBI" id="CHEBI:57457"/>
        <dbReference type="ChEBI" id="CHEBI:456216"/>
        <dbReference type="EC" id="6.3.3.2"/>
    </reaction>
</comment>
<evidence type="ECO:0000256" key="1">
    <source>
        <dbReference type="ARBA" id="ARBA00010638"/>
    </source>
</evidence>
<keyword evidence="2 4" id="KW-0547">Nucleotide-binding</keyword>
<comment type="cofactor">
    <cofactor evidence="5">
        <name>Mg(2+)</name>
        <dbReference type="ChEBI" id="CHEBI:18420"/>
    </cofactor>
</comment>
<keyword evidence="7" id="KW-0436">Ligase</keyword>
<evidence type="ECO:0000256" key="4">
    <source>
        <dbReference type="PIRSR" id="PIRSR006806-1"/>
    </source>
</evidence>